<dbReference type="GO" id="GO:0003743">
    <property type="term" value="F:translation initiation factor activity"/>
    <property type="evidence" value="ECO:0007669"/>
    <property type="project" value="UniProtKB-KW"/>
</dbReference>
<dbReference type="PANTHER" id="PTHR15137">
    <property type="entry name" value="TRANSCRIPTION INITIATION FACTOR TFIID"/>
    <property type="match status" value="1"/>
</dbReference>
<keyword evidence="6" id="KW-0539">Nucleus</keyword>
<comment type="caution">
    <text evidence="8">The sequence shown here is derived from an EMBL/GenBank/DDBJ whole genome shotgun (WGS) entry which is preliminary data.</text>
</comment>
<comment type="subcellular location">
    <subcellularLocation>
        <location evidence="1">Nucleus</location>
    </subcellularLocation>
</comment>
<evidence type="ECO:0000313" key="8">
    <source>
        <dbReference type="EMBL" id="KAF6003658.1"/>
    </source>
</evidence>
<dbReference type="Gene3D" id="1.10.390.10">
    <property type="entry name" value="Neutral Protease Domain 2"/>
    <property type="match status" value="1"/>
</dbReference>
<evidence type="ECO:0000256" key="6">
    <source>
        <dbReference type="ARBA" id="ARBA00023242"/>
    </source>
</evidence>
<keyword evidence="5" id="KW-0804">Transcription</keyword>
<comment type="similarity">
    <text evidence="2">Belongs to the TAF2 family.</text>
</comment>
<dbReference type="GO" id="GO:0006367">
    <property type="term" value="P:transcription initiation at RNA polymerase II promoter"/>
    <property type="evidence" value="ECO:0007669"/>
    <property type="project" value="TreeGrafter"/>
</dbReference>
<keyword evidence="8" id="KW-0396">Initiation factor</keyword>
<protein>
    <recommendedName>
        <fullName evidence="3">Transcription initiation factor TFIID subunit 2</fullName>
    </recommendedName>
</protein>
<dbReference type="OrthoDB" id="308861at2759"/>
<dbReference type="Pfam" id="PF25316">
    <property type="entry name" value="TAF2_3rd"/>
    <property type="match status" value="1"/>
</dbReference>
<dbReference type="InterPro" id="IPR037813">
    <property type="entry name" value="TAF2"/>
</dbReference>
<name>A0A7J7IKV1_9RHOD</name>
<dbReference type="GO" id="GO:0005669">
    <property type="term" value="C:transcription factor TFIID complex"/>
    <property type="evidence" value="ECO:0007669"/>
    <property type="project" value="InterPro"/>
</dbReference>
<gene>
    <name evidence="8" type="primary">TAF2_1</name>
    <name evidence="8" type="ORF">F1559_004185</name>
</gene>
<proteinExistence type="inferred from homology"/>
<dbReference type="GO" id="GO:0016251">
    <property type="term" value="F:RNA polymerase II general transcription initiation factor activity"/>
    <property type="evidence" value="ECO:0007669"/>
    <property type="project" value="TreeGrafter"/>
</dbReference>
<evidence type="ECO:0000256" key="3">
    <source>
        <dbReference type="ARBA" id="ARBA00017363"/>
    </source>
</evidence>
<dbReference type="AlphaFoldDB" id="A0A7J7IKV1"/>
<dbReference type="InterPro" id="IPR057345">
    <property type="entry name" value="Ig-like_TAF2"/>
</dbReference>
<evidence type="ECO:0000313" key="9">
    <source>
        <dbReference type="Proteomes" id="UP000530660"/>
    </source>
</evidence>
<dbReference type="Gene3D" id="2.60.40.1730">
    <property type="entry name" value="tricorn interacting facor f3 domain"/>
    <property type="match status" value="1"/>
</dbReference>
<sequence length="1066" mass="118774">MPLPVHVDHVYVESHSGLASCWMPCLNPPNAALATSTVRCPFELEIVVPTGMIAIASGELKNSVLEQHTASGIPSRTRFVFQNPEGVLASEIAFAAGSFRVLPDRVRPQSVTYFCLPGFVRQLVNTVDFLPAAMDFLEHYFGVPCPCPSAKFVFVDGALTHLPHSYAGGGLIILSSMLLFSDRVVDDVFSSHQRMVVALAAFWMRRLLRPMHTADSWLFLGVEEYVGALCLRKLFGNTWFRLYLRDTMKSVVESPGYLRWSSAEQPAAEIHEQSRRFAMLMISAIDRRAERKLEQTQLAAGSSVSRKHHPNRLDIGEGIRTVLHGLMLAPPKNRAIGLKPFLRLLERRAGVELLTFVRQYVSSNSLPIFQCGYRYDAKEHRIEIAVKQSVHRRNSGSAAEPTAFRGTLRFSIRESEEHYNVDLEITDSVHVFDVYCRTRKVGLGARGRAATSGTDPAQTPAERITVSHDPILWIRVDPDMEWVRGVFWRQNERAWVRQLAGERDVLSQLECCDALYMHASATGVRGLAEHALLNEQVHYRVRSAAALSIARWGGSETRFLGLEILLDFYANRYFANERDLLVSADPVETDPATADQHARVAPELQIPKAIPRLRDQDVGRQQLPGRSWSQRLPKPLDFGRNLAEYFLQRSVLRALGSIRVAQSGDGASRTPTDVFAMLDHVLRFHNNEANVFEDAYFLPDALLAFASTACTNEGLHTTEVYRCVHRFLNRDHLFPSHQNALTAGCIEAWAELVSEQHHQQQQLAEPGQVPEWTRIQSEFESFLWSVLLGPVVHATDKLSEPAVQAQLNEYLAHVWWLHRPFKAAVDGIVRTAGDRPEVVAALLTIARALPQPLYPSLVLQGMGKYATRTAKLATLLRSGDDAAARAVRETLHLYGWSRHPVTRQVIAEFFRAMWGSGEPAPLLTNDEYRRRLKRHSLAVPLGRVAPTSLMAQPTPENAAKPLVQSDRLEAPLIIRVQTAAAKEPSTIESNALSTGIVAAGTTPSANAGDEGAADSATRVAATEPVLVLRLPPIVDSNESHSSTAFDNEDQVYMDYVRSCFFGDKPH</sequence>
<keyword evidence="4" id="KW-0805">Transcription regulation</keyword>
<feature type="domain" description="Transcription initiation factor TFIID subunit 2 Ig-like" evidence="7">
    <location>
        <begin position="365"/>
        <end position="490"/>
    </location>
</feature>
<dbReference type="EMBL" id="VWRR01000006">
    <property type="protein sequence ID" value="KAF6003658.1"/>
    <property type="molecule type" value="Genomic_DNA"/>
</dbReference>
<evidence type="ECO:0000256" key="5">
    <source>
        <dbReference type="ARBA" id="ARBA00023163"/>
    </source>
</evidence>
<accession>A0A7J7IKV1</accession>
<dbReference type="Proteomes" id="UP000530660">
    <property type="component" value="Unassembled WGS sequence"/>
</dbReference>
<keyword evidence="9" id="KW-1185">Reference proteome</keyword>
<dbReference type="GO" id="GO:0000976">
    <property type="term" value="F:transcription cis-regulatory region binding"/>
    <property type="evidence" value="ECO:0007669"/>
    <property type="project" value="TreeGrafter"/>
</dbReference>
<keyword evidence="8" id="KW-0648">Protein biosynthesis</keyword>
<dbReference type="GO" id="GO:0003682">
    <property type="term" value="F:chromatin binding"/>
    <property type="evidence" value="ECO:0007669"/>
    <property type="project" value="TreeGrafter"/>
</dbReference>
<evidence type="ECO:0000256" key="4">
    <source>
        <dbReference type="ARBA" id="ARBA00023015"/>
    </source>
</evidence>
<dbReference type="InterPro" id="IPR027268">
    <property type="entry name" value="Peptidase_M4/M1_CTD_sf"/>
</dbReference>
<dbReference type="SUPFAM" id="SSF55486">
    <property type="entry name" value="Metalloproteases ('zincins'), catalytic domain"/>
    <property type="match status" value="1"/>
</dbReference>
<reference evidence="8 9" key="1">
    <citation type="journal article" date="2020" name="J. Phycol.">
        <title>Comparative genome analysis reveals Cyanidiococcus gen. nov., a new extremophilic red algal genus sister to Cyanidioschyzon (Cyanidioschyzonaceae, Rhodophyta).</title>
        <authorList>
            <person name="Liu S.-L."/>
            <person name="Chiang Y.-R."/>
            <person name="Yoon H.S."/>
            <person name="Fu H.-Y."/>
        </authorList>
    </citation>
    <scope>NUCLEOTIDE SEQUENCE [LARGE SCALE GENOMIC DNA]</scope>
    <source>
        <strain evidence="8 9">THAL066</strain>
    </source>
</reference>
<evidence type="ECO:0000259" key="7">
    <source>
        <dbReference type="Pfam" id="PF25316"/>
    </source>
</evidence>
<dbReference type="InterPro" id="IPR042097">
    <property type="entry name" value="Aminopeptidase_N-like_N_sf"/>
</dbReference>
<evidence type="ECO:0000256" key="1">
    <source>
        <dbReference type="ARBA" id="ARBA00004123"/>
    </source>
</evidence>
<organism evidence="8 9">
    <name type="scientific">Cyanidiococcus yangmingshanensis</name>
    <dbReference type="NCBI Taxonomy" id="2690220"/>
    <lineage>
        <taxon>Eukaryota</taxon>
        <taxon>Rhodophyta</taxon>
        <taxon>Bangiophyceae</taxon>
        <taxon>Cyanidiales</taxon>
        <taxon>Cyanidiaceae</taxon>
        <taxon>Cyanidiococcus</taxon>
    </lineage>
</organism>
<evidence type="ECO:0000256" key="2">
    <source>
        <dbReference type="ARBA" id="ARBA00010937"/>
    </source>
</evidence>
<dbReference type="PANTHER" id="PTHR15137:SF9">
    <property type="entry name" value="TRANSCRIPTION INITIATION FACTOR TFIID SUBUNIT 2"/>
    <property type="match status" value="1"/>
</dbReference>